<dbReference type="EMBL" id="JAIWYP010000004">
    <property type="protein sequence ID" value="KAH3839107.1"/>
    <property type="molecule type" value="Genomic_DNA"/>
</dbReference>
<proteinExistence type="predicted"/>
<evidence type="ECO:0000313" key="2">
    <source>
        <dbReference type="Proteomes" id="UP000828390"/>
    </source>
</evidence>
<evidence type="ECO:0000313" key="1">
    <source>
        <dbReference type="EMBL" id="KAH3839107.1"/>
    </source>
</evidence>
<name>A0A9D4KFU1_DREPO</name>
<organism evidence="1 2">
    <name type="scientific">Dreissena polymorpha</name>
    <name type="common">Zebra mussel</name>
    <name type="synonym">Mytilus polymorpha</name>
    <dbReference type="NCBI Taxonomy" id="45954"/>
    <lineage>
        <taxon>Eukaryota</taxon>
        <taxon>Metazoa</taxon>
        <taxon>Spiralia</taxon>
        <taxon>Lophotrochozoa</taxon>
        <taxon>Mollusca</taxon>
        <taxon>Bivalvia</taxon>
        <taxon>Autobranchia</taxon>
        <taxon>Heteroconchia</taxon>
        <taxon>Euheterodonta</taxon>
        <taxon>Imparidentia</taxon>
        <taxon>Neoheterodontei</taxon>
        <taxon>Myida</taxon>
        <taxon>Dreissenoidea</taxon>
        <taxon>Dreissenidae</taxon>
        <taxon>Dreissena</taxon>
    </lineage>
</organism>
<gene>
    <name evidence="1" type="ORF">DPMN_112530</name>
</gene>
<dbReference type="Proteomes" id="UP000828390">
    <property type="component" value="Unassembled WGS sequence"/>
</dbReference>
<comment type="caution">
    <text evidence="1">The sequence shown here is derived from an EMBL/GenBank/DDBJ whole genome shotgun (WGS) entry which is preliminary data.</text>
</comment>
<keyword evidence="2" id="KW-1185">Reference proteome</keyword>
<reference evidence="1" key="1">
    <citation type="journal article" date="2019" name="bioRxiv">
        <title>The Genome of the Zebra Mussel, Dreissena polymorpha: A Resource for Invasive Species Research.</title>
        <authorList>
            <person name="McCartney M.A."/>
            <person name="Auch B."/>
            <person name="Kono T."/>
            <person name="Mallez S."/>
            <person name="Zhang Y."/>
            <person name="Obille A."/>
            <person name="Becker A."/>
            <person name="Abrahante J.E."/>
            <person name="Garbe J."/>
            <person name="Badalamenti J.P."/>
            <person name="Herman A."/>
            <person name="Mangelson H."/>
            <person name="Liachko I."/>
            <person name="Sullivan S."/>
            <person name="Sone E.D."/>
            <person name="Koren S."/>
            <person name="Silverstein K.A.T."/>
            <person name="Beckman K.B."/>
            <person name="Gohl D.M."/>
        </authorList>
    </citation>
    <scope>NUCLEOTIDE SEQUENCE</scope>
    <source>
        <strain evidence="1">Duluth1</strain>
        <tissue evidence="1">Whole animal</tissue>
    </source>
</reference>
<dbReference type="AlphaFoldDB" id="A0A9D4KFU1"/>
<accession>A0A9D4KFU1</accession>
<sequence>MTDEHQTRFLIDVLEVTCFLNENTFETKRNTLSSLREHGKFGYFYKGQLHVKDTLQQPTSQRRTVTGRRKAPPTLINVDQNVHDVGNISENVRMDGDQITSINE</sequence>
<reference evidence="1" key="2">
    <citation type="submission" date="2020-11" db="EMBL/GenBank/DDBJ databases">
        <authorList>
            <person name="McCartney M.A."/>
            <person name="Auch B."/>
            <person name="Kono T."/>
            <person name="Mallez S."/>
            <person name="Becker A."/>
            <person name="Gohl D.M."/>
            <person name="Silverstein K.A.T."/>
            <person name="Koren S."/>
            <person name="Bechman K.B."/>
            <person name="Herman A."/>
            <person name="Abrahante J.E."/>
            <person name="Garbe J."/>
        </authorList>
    </citation>
    <scope>NUCLEOTIDE SEQUENCE</scope>
    <source>
        <strain evidence="1">Duluth1</strain>
        <tissue evidence="1">Whole animal</tissue>
    </source>
</reference>
<protein>
    <submittedName>
        <fullName evidence="1">Uncharacterized protein</fullName>
    </submittedName>
</protein>